<keyword evidence="2" id="KW-0808">Transferase</keyword>
<accession>A0AAJ2VY25</accession>
<dbReference type="EMBL" id="JAWXVH010000003">
    <property type="protein sequence ID" value="MDX6185849.1"/>
    <property type="molecule type" value="Genomic_DNA"/>
</dbReference>
<reference evidence="4 6" key="1">
    <citation type="submission" date="2023-11" db="EMBL/GenBank/DDBJ databases">
        <title>Unpublished Manusciprt.</title>
        <authorList>
            <person name="Saticioglu I.B."/>
            <person name="Ay H."/>
            <person name="Ajmi N."/>
            <person name="Altun S."/>
            <person name="Duman M."/>
        </authorList>
    </citation>
    <scope>NUCLEOTIDE SEQUENCE</scope>
    <source>
        <strain evidence="3 6">Fl-33</strain>
        <strain evidence="4">Fl-77</strain>
    </source>
</reference>
<sequence length="301" mass="36660">MITFSKLGKKGNLGNQLFQIASTIGFAEKFGHEYFFPDWNYSKYFKNWPPAFYKDESFEIVNEKEFNYYEWNLKKGNYDIDGWLQSEKYFNVEKTKKLFQFESFSQDLYAKYSFLFSKKTILVSVRRGDFVRHPHYYQLSYLFYFKSIIENFPDWRDRNIVFTSDDISYCKYHFSFLKNVFFLEDLTPINQLVLGAKCDDFIISNSTFSWWIAWLGEKEKSKIIRPIKIFQGEFAERNNDSDYFPDRWFSFDDSSFGIEKKYFTLYIRGFLYEFLIDIRFFYHKSKKRIKVLIKQLFRGLK</sequence>
<evidence type="ECO:0000313" key="6">
    <source>
        <dbReference type="Proteomes" id="UP001278738"/>
    </source>
</evidence>
<dbReference type="Pfam" id="PF01531">
    <property type="entry name" value="Glyco_transf_11"/>
    <property type="match status" value="1"/>
</dbReference>
<dbReference type="InterPro" id="IPR002516">
    <property type="entry name" value="Glyco_trans_11"/>
</dbReference>
<dbReference type="CDD" id="cd11301">
    <property type="entry name" value="Fut1_Fut2_like"/>
    <property type="match status" value="1"/>
</dbReference>
<dbReference type="GO" id="GO:0016020">
    <property type="term" value="C:membrane"/>
    <property type="evidence" value="ECO:0007669"/>
    <property type="project" value="InterPro"/>
</dbReference>
<proteinExistence type="predicted"/>
<dbReference type="PANTHER" id="PTHR11927:SF9">
    <property type="entry name" value="L-FUCOSYLTRANSFERASE"/>
    <property type="match status" value="1"/>
</dbReference>
<keyword evidence="6" id="KW-1185">Reference proteome</keyword>
<dbReference type="PANTHER" id="PTHR11927">
    <property type="entry name" value="GALACTOSIDE 2-L-FUCOSYLTRANSFERASE"/>
    <property type="match status" value="1"/>
</dbReference>
<name>A0AAJ2VY25_9FLAO</name>
<gene>
    <name evidence="3" type="ORF">SGQ18_08705</name>
    <name evidence="4" type="ORF">SGQ44_08785</name>
</gene>
<dbReference type="GO" id="GO:0005975">
    <property type="term" value="P:carbohydrate metabolic process"/>
    <property type="evidence" value="ECO:0007669"/>
    <property type="project" value="InterPro"/>
</dbReference>
<keyword evidence="1" id="KW-0328">Glycosyltransferase</keyword>
<dbReference type="EMBL" id="JAWXVG010000003">
    <property type="protein sequence ID" value="MDX6182238.1"/>
    <property type="molecule type" value="Genomic_DNA"/>
</dbReference>
<evidence type="ECO:0000313" key="4">
    <source>
        <dbReference type="EMBL" id="MDX6185849.1"/>
    </source>
</evidence>
<dbReference type="RefSeq" id="WP_229975046.1">
    <property type="nucleotide sequence ID" value="NZ_CP087133.1"/>
</dbReference>
<evidence type="ECO:0000313" key="5">
    <source>
        <dbReference type="Proteomes" id="UP001270053"/>
    </source>
</evidence>
<evidence type="ECO:0000313" key="3">
    <source>
        <dbReference type="EMBL" id="MDX6182238.1"/>
    </source>
</evidence>
<organism evidence="4 5">
    <name type="scientific">Flavobacterium flavipigmentatum</name>
    <dbReference type="NCBI Taxonomy" id="2893884"/>
    <lineage>
        <taxon>Bacteria</taxon>
        <taxon>Pseudomonadati</taxon>
        <taxon>Bacteroidota</taxon>
        <taxon>Flavobacteriia</taxon>
        <taxon>Flavobacteriales</taxon>
        <taxon>Flavobacteriaceae</taxon>
        <taxon>Flavobacterium</taxon>
    </lineage>
</organism>
<comment type="caution">
    <text evidence="4">The sequence shown here is derived from an EMBL/GenBank/DDBJ whole genome shotgun (WGS) entry which is preliminary data.</text>
</comment>
<dbReference type="Proteomes" id="UP001270053">
    <property type="component" value="Unassembled WGS sequence"/>
</dbReference>
<dbReference type="GO" id="GO:0008107">
    <property type="term" value="F:galactoside 2-alpha-L-fucosyltransferase activity"/>
    <property type="evidence" value="ECO:0007669"/>
    <property type="project" value="InterPro"/>
</dbReference>
<evidence type="ECO:0000256" key="1">
    <source>
        <dbReference type="ARBA" id="ARBA00022676"/>
    </source>
</evidence>
<dbReference type="AlphaFoldDB" id="A0AAJ2VY25"/>
<protein>
    <submittedName>
        <fullName evidence="4">Alpha-1,2-fucosyltransferase</fullName>
    </submittedName>
</protein>
<evidence type="ECO:0000256" key="2">
    <source>
        <dbReference type="ARBA" id="ARBA00022679"/>
    </source>
</evidence>
<dbReference type="Proteomes" id="UP001278738">
    <property type="component" value="Unassembled WGS sequence"/>
</dbReference>